<evidence type="ECO:0000256" key="6">
    <source>
        <dbReference type="ARBA" id="ARBA00022989"/>
    </source>
</evidence>
<evidence type="ECO:0000256" key="8">
    <source>
        <dbReference type="ARBA" id="ARBA00023169"/>
    </source>
</evidence>
<proteinExistence type="inferred from homology"/>
<dbReference type="OrthoDB" id="9808602at2"/>
<name>A0A399RAC7_9PROT</name>
<keyword evidence="6" id="KW-1133">Transmembrane helix</keyword>
<evidence type="ECO:0000313" key="10">
    <source>
        <dbReference type="EMBL" id="RIJ26917.1"/>
    </source>
</evidence>
<evidence type="ECO:0000256" key="5">
    <source>
        <dbReference type="ARBA" id="ARBA00022692"/>
    </source>
</evidence>
<dbReference type="Pfam" id="PF02397">
    <property type="entry name" value="Bac_transf"/>
    <property type="match status" value="1"/>
</dbReference>
<evidence type="ECO:0000256" key="1">
    <source>
        <dbReference type="ARBA" id="ARBA00004236"/>
    </source>
</evidence>
<evidence type="ECO:0000256" key="7">
    <source>
        <dbReference type="ARBA" id="ARBA00023136"/>
    </source>
</evidence>
<keyword evidence="11" id="KW-1185">Reference proteome</keyword>
<dbReference type="PANTHER" id="PTHR30576">
    <property type="entry name" value="COLANIC BIOSYNTHESIS UDP-GLUCOSE LIPID CARRIER TRANSFERASE"/>
    <property type="match status" value="1"/>
</dbReference>
<evidence type="ECO:0000313" key="11">
    <source>
        <dbReference type="Proteomes" id="UP000266385"/>
    </source>
</evidence>
<keyword evidence="5" id="KW-0812">Transmembrane</keyword>
<evidence type="ECO:0000256" key="2">
    <source>
        <dbReference type="ARBA" id="ARBA00006464"/>
    </source>
</evidence>
<keyword evidence="8" id="KW-0270">Exopolysaccharide synthesis</keyword>
<protein>
    <submittedName>
        <fullName evidence="10">Sugar transferase</fullName>
    </submittedName>
</protein>
<comment type="subcellular location">
    <subcellularLocation>
        <location evidence="1">Cell membrane</location>
    </subcellularLocation>
</comment>
<gene>
    <name evidence="10" type="ORF">D1223_18485</name>
</gene>
<dbReference type="GO" id="GO:0005886">
    <property type="term" value="C:plasma membrane"/>
    <property type="evidence" value="ECO:0007669"/>
    <property type="project" value="UniProtKB-SubCell"/>
</dbReference>
<keyword evidence="4 10" id="KW-0808">Transferase</keyword>
<evidence type="ECO:0000259" key="9">
    <source>
        <dbReference type="Pfam" id="PF02397"/>
    </source>
</evidence>
<dbReference type="PANTHER" id="PTHR30576:SF4">
    <property type="entry name" value="UNDECAPRENYL-PHOSPHATE GALACTOSE PHOSPHOTRANSFERASE"/>
    <property type="match status" value="1"/>
</dbReference>
<dbReference type="RefSeq" id="WP_119377810.1">
    <property type="nucleotide sequence ID" value="NZ_QWFX01000016.1"/>
</dbReference>
<dbReference type="GO" id="GO:0016780">
    <property type="term" value="F:phosphotransferase activity, for other substituted phosphate groups"/>
    <property type="evidence" value="ECO:0007669"/>
    <property type="project" value="TreeGrafter"/>
</dbReference>
<organism evidence="10 11">
    <name type="scientific">Henriciella mobilis</name>
    <dbReference type="NCBI Taxonomy" id="2305467"/>
    <lineage>
        <taxon>Bacteria</taxon>
        <taxon>Pseudomonadati</taxon>
        <taxon>Pseudomonadota</taxon>
        <taxon>Alphaproteobacteria</taxon>
        <taxon>Hyphomonadales</taxon>
        <taxon>Hyphomonadaceae</taxon>
        <taxon>Henriciella</taxon>
    </lineage>
</organism>
<comment type="similarity">
    <text evidence="2">Belongs to the bacterial sugar transferase family.</text>
</comment>
<comment type="caution">
    <text evidence="10">The sequence shown here is derived from an EMBL/GenBank/DDBJ whole genome shotgun (WGS) entry which is preliminary data.</text>
</comment>
<dbReference type="AlphaFoldDB" id="A0A399RAC7"/>
<dbReference type="EMBL" id="QWFX01000016">
    <property type="protein sequence ID" value="RIJ26917.1"/>
    <property type="molecule type" value="Genomic_DNA"/>
</dbReference>
<dbReference type="InterPro" id="IPR003362">
    <property type="entry name" value="Bact_transf"/>
</dbReference>
<feature type="domain" description="Bacterial sugar transferase" evidence="9">
    <location>
        <begin position="1"/>
        <end position="189"/>
    </location>
</feature>
<reference evidence="10 11" key="1">
    <citation type="submission" date="2018-08" db="EMBL/GenBank/DDBJ databases">
        <title>Henriciella mobilis sp. nov., isolated from seawater.</title>
        <authorList>
            <person name="Cheng H."/>
            <person name="Wu Y.-H."/>
            <person name="Xu X.-W."/>
            <person name="Guo L.-L."/>
        </authorList>
    </citation>
    <scope>NUCLEOTIDE SEQUENCE [LARGE SCALE GENOMIC DNA]</scope>
    <source>
        <strain evidence="10 11">JN25</strain>
    </source>
</reference>
<accession>A0A399RAC7</accession>
<evidence type="ECO:0000256" key="3">
    <source>
        <dbReference type="ARBA" id="ARBA00022475"/>
    </source>
</evidence>
<dbReference type="GO" id="GO:0000271">
    <property type="term" value="P:polysaccharide biosynthetic process"/>
    <property type="evidence" value="ECO:0007669"/>
    <property type="project" value="UniProtKB-KW"/>
</dbReference>
<keyword evidence="7" id="KW-0472">Membrane</keyword>
<sequence length="195" mass="21956">MDIVLSAAALVFISPLLLCIAVLMKIKDPGPIFFAQNRIGRDGKEFRCLKFRTMVVDAQERLEALLATNPVAAQEWRATQKLTDDPRITPLGDFLRRSSLDELPQLFNILKGEMSIVGPRPIVRNEAARYGDKYDFYLSTRPGLTGLWQISGRSDTSYDERVELDVTYVRDWTVTGDIKIMAMTVPAVLFSKGAR</sequence>
<dbReference type="Proteomes" id="UP000266385">
    <property type="component" value="Unassembled WGS sequence"/>
</dbReference>
<keyword evidence="3" id="KW-1003">Cell membrane</keyword>
<evidence type="ECO:0000256" key="4">
    <source>
        <dbReference type="ARBA" id="ARBA00022679"/>
    </source>
</evidence>